<keyword evidence="3" id="KW-1003">Cell membrane</keyword>
<keyword evidence="6 8" id="KW-1133">Transmembrane helix</keyword>
<dbReference type="Proteomes" id="UP000539111">
    <property type="component" value="Unassembled WGS sequence"/>
</dbReference>
<feature type="transmembrane region" description="Helical" evidence="8">
    <location>
        <begin position="61"/>
        <end position="90"/>
    </location>
</feature>
<comment type="subcellular location">
    <subcellularLocation>
        <location evidence="1 8">Cell membrane</location>
        <topology evidence="1 8">Multi-pass membrane protein</topology>
    </subcellularLocation>
</comment>
<keyword evidence="4 8" id="KW-0812">Transmembrane</keyword>
<feature type="domain" description="ABC transmembrane type-1" evidence="10">
    <location>
        <begin position="71"/>
        <end position="276"/>
    </location>
</feature>
<gene>
    <name evidence="11" type="ORF">BJY26_001416</name>
</gene>
<dbReference type="InterPro" id="IPR000515">
    <property type="entry name" value="MetI-like"/>
</dbReference>
<organism evidence="11 12">
    <name type="scientific">Spelaeicoccus albus</name>
    <dbReference type="NCBI Taxonomy" id="1280376"/>
    <lineage>
        <taxon>Bacteria</taxon>
        <taxon>Bacillati</taxon>
        <taxon>Actinomycetota</taxon>
        <taxon>Actinomycetes</taxon>
        <taxon>Micrococcales</taxon>
        <taxon>Brevibacteriaceae</taxon>
        <taxon>Spelaeicoccus</taxon>
    </lineage>
</organism>
<reference evidence="11 12" key="1">
    <citation type="submission" date="2020-07" db="EMBL/GenBank/DDBJ databases">
        <title>Sequencing the genomes of 1000 actinobacteria strains.</title>
        <authorList>
            <person name="Klenk H.-P."/>
        </authorList>
    </citation>
    <scope>NUCLEOTIDE SEQUENCE [LARGE SCALE GENOMIC DNA]</scope>
    <source>
        <strain evidence="11 12">DSM 26341</strain>
    </source>
</reference>
<keyword evidence="2 8" id="KW-0813">Transport</keyword>
<feature type="region of interest" description="Disordered" evidence="9">
    <location>
        <begin position="290"/>
        <end position="317"/>
    </location>
</feature>
<dbReference type="EMBL" id="JACBZP010000001">
    <property type="protein sequence ID" value="NYI67110.1"/>
    <property type="molecule type" value="Genomic_DNA"/>
</dbReference>
<name>A0A7Z0ABK2_9MICO</name>
<evidence type="ECO:0000256" key="1">
    <source>
        <dbReference type="ARBA" id="ARBA00004651"/>
    </source>
</evidence>
<dbReference type="PANTHER" id="PTHR30614:SF0">
    <property type="entry name" value="L-CYSTINE TRANSPORT SYSTEM PERMEASE PROTEIN TCYL"/>
    <property type="match status" value="1"/>
</dbReference>
<comment type="caution">
    <text evidence="11">The sequence shown here is derived from an EMBL/GenBank/DDBJ whole genome shotgun (WGS) entry which is preliminary data.</text>
</comment>
<evidence type="ECO:0000313" key="12">
    <source>
        <dbReference type="Proteomes" id="UP000539111"/>
    </source>
</evidence>
<dbReference type="SUPFAM" id="SSF161098">
    <property type="entry name" value="MetI-like"/>
    <property type="match status" value="1"/>
</dbReference>
<dbReference type="CDD" id="cd06261">
    <property type="entry name" value="TM_PBP2"/>
    <property type="match status" value="1"/>
</dbReference>
<proteinExistence type="inferred from homology"/>
<keyword evidence="5" id="KW-0029">Amino-acid transport</keyword>
<accession>A0A7Z0ABK2</accession>
<feature type="transmembrane region" description="Helical" evidence="8">
    <location>
        <begin position="256"/>
        <end position="276"/>
    </location>
</feature>
<evidence type="ECO:0000313" key="11">
    <source>
        <dbReference type="EMBL" id="NYI67110.1"/>
    </source>
</evidence>
<keyword evidence="12" id="KW-1185">Reference proteome</keyword>
<evidence type="ECO:0000256" key="5">
    <source>
        <dbReference type="ARBA" id="ARBA00022970"/>
    </source>
</evidence>
<evidence type="ECO:0000259" key="10">
    <source>
        <dbReference type="PROSITE" id="PS50928"/>
    </source>
</evidence>
<dbReference type="AlphaFoldDB" id="A0A7Z0ABK2"/>
<dbReference type="InterPro" id="IPR010065">
    <property type="entry name" value="AA_ABC_transptr_permease_3TM"/>
</dbReference>
<dbReference type="PROSITE" id="PS50928">
    <property type="entry name" value="ABC_TM1"/>
    <property type="match status" value="1"/>
</dbReference>
<sequence length="317" mass="34655">MTSEVKQQDPSKLRQLAGLPIRSNISIKEWITYVLAIYVALVLVHFFIFNDNWHWDVIGSYLLSQIVMTGLLHTIELTLLTTVIGLVLGVITAWCRMSNLVVLRTLAVLYIWVMRAMPPLVMLLVVFFFGALVPNFSIGIPFGPTFASISANSVISRFSAAVIGLAIYLGAYSAEIFRGGVQSLSTGQFEACRALGLAPFTSYVKVLGPQLVRTITPALANEVITIFKSTSLVSVIGYTELLTTVQTIYAVNFETIPLLTVAVIWYLVLTSLAMLGQSMLERRYARGFTTRRGPGPNTAKAPAAQALENGPASGRME</sequence>
<dbReference type="GO" id="GO:0006865">
    <property type="term" value="P:amino acid transport"/>
    <property type="evidence" value="ECO:0007669"/>
    <property type="project" value="UniProtKB-KW"/>
</dbReference>
<feature type="transmembrane region" description="Helical" evidence="8">
    <location>
        <begin position="120"/>
        <end position="142"/>
    </location>
</feature>
<feature type="transmembrane region" description="Helical" evidence="8">
    <location>
        <begin position="30"/>
        <end position="49"/>
    </location>
</feature>
<evidence type="ECO:0000256" key="6">
    <source>
        <dbReference type="ARBA" id="ARBA00022989"/>
    </source>
</evidence>
<dbReference type="Gene3D" id="1.10.3720.10">
    <property type="entry name" value="MetI-like"/>
    <property type="match status" value="1"/>
</dbReference>
<dbReference type="GO" id="GO:0022857">
    <property type="term" value="F:transmembrane transporter activity"/>
    <property type="evidence" value="ECO:0007669"/>
    <property type="project" value="InterPro"/>
</dbReference>
<evidence type="ECO:0000256" key="9">
    <source>
        <dbReference type="SAM" id="MobiDB-lite"/>
    </source>
</evidence>
<evidence type="ECO:0000256" key="3">
    <source>
        <dbReference type="ARBA" id="ARBA00022475"/>
    </source>
</evidence>
<dbReference type="InterPro" id="IPR035906">
    <property type="entry name" value="MetI-like_sf"/>
</dbReference>
<comment type="similarity">
    <text evidence="8">Belongs to the binding-protein-dependent transport system permease family.</text>
</comment>
<feature type="transmembrane region" description="Helical" evidence="8">
    <location>
        <begin position="154"/>
        <end position="174"/>
    </location>
</feature>
<dbReference type="Pfam" id="PF00528">
    <property type="entry name" value="BPD_transp_1"/>
    <property type="match status" value="1"/>
</dbReference>
<evidence type="ECO:0000256" key="2">
    <source>
        <dbReference type="ARBA" id="ARBA00022448"/>
    </source>
</evidence>
<dbReference type="PANTHER" id="PTHR30614">
    <property type="entry name" value="MEMBRANE COMPONENT OF AMINO ACID ABC TRANSPORTER"/>
    <property type="match status" value="1"/>
</dbReference>
<evidence type="ECO:0000256" key="8">
    <source>
        <dbReference type="RuleBase" id="RU363032"/>
    </source>
</evidence>
<evidence type="ECO:0000256" key="4">
    <source>
        <dbReference type="ARBA" id="ARBA00022692"/>
    </source>
</evidence>
<dbReference type="InterPro" id="IPR043429">
    <property type="entry name" value="ArtM/GltK/GlnP/TcyL/YhdX-like"/>
</dbReference>
<keyword evidence="7 8" id="KW-0472">Membrane</keyword>
<evidence type="ECO:0000256" key="7">
    <source>
        <dbReference type="ARBA" id="ARBA00023136"/>
    </source>
</evidence>
<protein>
    <submittedName>
        <fullName evidence="11">Polar amino acid transport system permease protein</fullName>
    </submittedName>
</protein>
<dbReference type="RefSeq" id="WP_179426865.1">
    <property type="nucleotide sequence ID" value="NZ_JACBZP010000001.1"/>
</dbReference>
<dbReference type="NCBIfam" id="TIGR01726">
    <property type="entry name" value="HEQRo_perm_3TM"/>
    <property type="match status" value="1"/>
</dbReference>
<dbReference type="GO" id="GO:0043190">
    <property type="term" value="C:ATP-binding cassette (ABC) transporter complex"/>
    <property type="evidence" value="ECO:0007669"/>
    <property type="project" value="InterPro"/>
</dbReference>